<accession>A0A5J4RAR6</accession>
<dbReference type="Pfam" id="PF25954">
    <property type="entry name" value="Beta-barrel_RND_2"/>
    <property type="match status" value="1"/>
</dbReference>
<feature type="domain" description="CusB-like beta-barrel" evidence="3">
    <location>
        <begin position="2"/>
        <end position="69"/>
    </location>
</feature>
<dbReference type="Gene3D" id="2.40.30.170">
    <property type="match status" value="1"/>
</dbReference>
<dbReference type="GO" id="GO:0015679">
    <property type="term" value="P:plasma membrane copper ion transport"/>
    <property type="evidence" value="ECO:0007669"/>
    <property type="project" value="TreeGrafter"/>
</dbReference>
<feature type="domain" description="CzcB-like C-terminal circularly permuted SH3-like" evidence="4">
    <location>
        <begin position="79"/>
        <end position="142"/>
    </location>
</feature>
<dbReference type="AlphaFoldDB" id="A0A5J4RAR6"/>
<dbReference type="GO" id="GO:0046914">
    <property type="term" value="F:transition metal ion binding"/>
    <property type="evidence" value="ECO:0007669"/>
    <property type="project" value="TreeGrafter"/>
</dbReference>
<dbReference type="FunFam" id="2.40.30.170:FF:000010">
    <property type="entry name" value="Efflux RND transporter periplasmic adaptor subunit"/>
    <property type="match status" value="1"/>
</dbReference>
<evidence type="ECO:0000256" key="2">
    <source>
        <dbReference type="ARBA" id="ARBA00022448"/>
    </source>
</evidence>
<name>A0A5J4RAR6_9ZZZZ</name>
<dbReference type="GO" id="GO:0060003">
    <property type="term" value="P:copper ion export"/>
    <property type="evidence" value="ECO:0007669"/>
    <property type="project" value="TreeGrafter"/>
</dbReference>
<gene>
    <name evidence="5" type="ORF">EZS27_020191</name>
</gene>
<dbReference type="EMBL" id="SNRY01001405">
    <property type="protein sequence ID" value="KAA6331177.1"/>
    <property type="molecule type" value="Genomic_DNA"/>
</dbReference>
<proteinExistence type="inferred from homology"/>
<dbReference type="PANTHER" id="PTHR30097:SF15">
    <property type="entry name" value="CATION EFFLUX SYSTEM PROTEIN CUSB"/>
    <property type="match status" value="1"/>
</dbReference>
<dbReference type="InterPro" id="IPR058792">
    <property type="entry name" value="Beta-barrel_RND_2"/>
</dbReference>
<dbReference type="Gene3D" id="2.40.420.20">
    <property type="match status" value="1"/>
</dbReference>
<evidence type="ECO:0000259" key="3">
    <source>
        <dbReference type="Pfam" id="PF25954"/>
    </source>
</evidence>
<evidence type="ECO:0000256" key="1">
    <source>
        <dbReference type="ARBA" id="ARBA00009477"/>
    </source>
</evidence>
<organism evidence="5">
    <name type="scientific">termite gut metagenome</name>
    <dbReference type="NCBI Taxonomy" id="433724"/>
    <lineage>
        <taxon>unclassified sequences</taxon>
        <taxon>metagenomes</taxon>
        <taxon>organismal metagenomes</taxon>
    </lineage>
</organism>
<evidence type="ECO:0000313" key="5">
    <source>
        <dbReference type="EMBL" id="KAA6331177.1"/>
    </source>
</evidence>
<dbReference type="InterPro" id="IPR051909">
    <property type="entry name" value="MFP_Cation_Efflux"/>
</dbReference>
<evidence type="ECO:0000259" key="4">
    <source>
        <dbReference type="Pfam" id="PF25975"/>
    </source>
</evidence>
<dbReference type="PANTHER" id="PTHR30097">
    <property type="entry name" value="CATION EFFLUX SYSTEM PROTEIN CUSB"/>
    <property type="match status" value="1"/>
</dbReference>
<sequence length="165" mass="18145">AYETDLPFLKTGDKITFTLQAIPGRMFTGNISFIDPVLDKTTRTAKVRVEAANGEMLLKPEMYANAIVKAPLRQYNNGIVIPKSAVLWTGKRSIVYVKQPDANSPAFMLREIELGPALGDSYVVISGVNDGDEVVSNGAFSIDASAQLEGKRSMMNEEVFSKYKY</sequence>
<dbReference type="SUPFAM" id="SSF111369">
    <property type="entry name" value="HlyD-like secretion proteins"/>
    <property type="match status" value="1"/>
</dbReference>
<dbReference type="GO" id="GO:0030288">
    <property type="term" value="C:outer membrane-bounded periplasmic space"/>
    <property type="evidence" value="ECO:0007669"/>
    <property type="project" value="TreeGrafter"/>
</dbReference>
<reference evidence="5" key="1">
    <citation type="submission" date="2019-03" db="EMBL/GenBank/DDBJ databases">
        <title>Single cell metagenomics reveals metabolic interactions within the superorganism composed of flagellate Streblomastix strix and complex community of Bacteroidetes bacteria on its surface.</title>
        <authorList>
            <person name="Treitli S.C."/>
            <person name="Kolisko M."/>
            <person name="Husnik F."/>
            <person name="Keeling P."/>
            <person name="Hampl V."/>
        </authorList>
    </citation>
    <scope>NUCLEOTIDE SEQUENCE</scope>
    <source>
        <strain evidence="5">STM</strain>
    </source>
</reference>
<feature type="non-terminal residue" evidence="5">
    <location>
        <position position="1"/>
    </location>
</feature>
<keyword evidence="2" id="KW-0813">Transport</keyword>
<dbReference type="Pfam" id="PF25975">
    <property type="entry name" value="CzcB_C"/>
    <property type="match status" value="1"/>
</dbReference>
<dbReference type="InterPro" id="IPR058649">
    <property type="entry name" value="CzcB_C"/>
</dbReference>
<comment type="similarity">
    <text evidence="1">Belongs to the membrane fusion protein (MFP) (TC 8.A.1) family.</text>
</comment>
<protein>
    <submittedName>
        <fullName evidence="5">Cation efflux system protein CusB</fullName>
    </submittedName>
</protein>
<comment type="caution">
    <text evidence="5">The sequence shown here is derived from an EMBL/GenBank/DDBJ whole genome shotgun (WGS) entry which is preliminary data.</text>
</comment>